<accession>A0A401Z3J9</accession>
<gene>
    <name evidence="1" type="ORF">EHYA_09174</name>
</gene>
<dbReference type="InterPro" id="IPR052922">
    <property type="entry name" value="Cytidylate_Kinase-2"/>
</dbReference>
<keyword evidence="1" id="KW-0808">Transferase</keyword>
<dbReference type="PANTHER" id="PTHR37816:SF2">
    <property type="entry name" value="DNA TOPOLOGY MODULATION PROTEIN FLAR-RELATED PROTEIN"/>
    <property type="match status" value="1"/>
</dbReference>
<keyword evidence="1" id="KW-0418">Kinase</keyword>
<dbReference type="InterPro" id="IPR027417">
    <property type="entry name" value="P-loop_NTPase"/>
</dbReference>
<name>A0A401Z3J9_9ACTN</name>
<dbReference type="Gene3D" id="3.40.50.300">
    <property type="entry name" value="P-loop containing nucleotide triphosphate hydrolases"/>
    <property type="match status" value="1"/>
</dbReference>
<dbReference type="AlphaFoldDB" id="A0A401Z3J9"/>
<dbReference type="Proteomes" id="UP000286931">
    <property type="component" value="Unassembled WGS sequence"/>
</dbReference>
<proteinExistence type="predicted"/>
<reference evidence="1 2" key="1">
    <citation type="submission" date="2018-12" db="EMBL/GenBank/DDBJ databases">
        <title>Draft genome sequence of Embleya hyalina NBRC 13850T.</title>
        <authorList>
            <person name="Komaki H."/>
            <person name="Hosoyama A."/>
            <person name="Kimura A."/>
            <person name="Ichikawa N."/>
            <person name="Tamura T."/>
        </authorList>
    </citation>
    <scope>NUCLEOTIDE SEQUENCE [LARGE SCALE GENOMIC DNA]</scope>
    <source>
        <strain evidence="1 2">NBRC 13850</strain>
    </source>
</reference>
<dbReference type="EMBL" id="BIFH01000048">
    <property type="protein sequence ID" value="GCE01408.1"/>
    <property type="molecule type" value="Genomic_DNA"/>
</dbReference>
<dbReference type="GO" id="GO:0016301">
    <property type="term" value="F:kinase activity"/>
    <property type="evidence" value="ECO:0007669"/>
    <property type="project" value="UniProtKB-KW"/>
</dbReference>
<dbReference type="OrthoDB" id="3199600at2"/>
<protein>
    <submittedName>
        <fullName evidence="1">Adenylate kinase</fullName>
    </submittedName>
</protein>
<keyword evidence="2" id="KW-1185">Reference proteome</keyword>
<evidence type="ECO:0000313" key="2">
    <source>
        <dbReference type="Proteomes" id="UP000286931"/>
    </source>
</evidence>
<dbReference type="RefSeq" id="WP_126643038.1">
    <property type="nucleotide sequence ID" value="NZ_BIFH01000048.1"/>
</dbReference>
<organism evidence="1 2">
    <name type="scientific">Embleya hyalina</name>
    <dbReference type="NCBI Taxonomy" id="516124"/>
    <lineage>
        <taxon>Bacteria</taxon>
        <taxon>Bacillati</taxon>
        <taxon>Actinomycetota</taxon>
        <taxon>Actinomycetes</taxon>
        <taxon>Kitasatosporales</taxon>
        <taxon>Streptomycetaceae</taxon>
        <taxon>Embleya</taxon>
    </lineage>
</organism>
<dbReference type="PANTHER" id="PTHR37816">
    <property type="entry name" value="YALI0E33011P"/>
    <property type="match status" value="1"/>
</dbReference>
<dbReference type="SUPFAM" id="SSF52540">
    <property type="entry name" value="P-loop containing nucleoside triphosphate hydrolases"/>
    <property type="match status" value="1"/>
</dbReference>
<evidence type="ECO:0000313" key="1">
    <source>
        <dbReference type="EMBL" id="GCE01408.1"/>
    </source>
</evidence>
<comment type="caution">
    <text evidence="1">The sequence shown here is derived from an EMBL/GenBank/DDBJ whole genome shotgun (WGS) entry which is preliminary data.</text>
</comment>
<sequence length="164" mass="17975">MRKIVVVGVGGTGRPELADALGTRLDLPVTHLDTLYHREDRTTAPAEEFADAQRALVARPGWIVVGNYASTLPIRLKAADAVVFLDIHPPAAITAMLARRRHPEAGDHDRLDPSVLRSVLAYRHSVRPRVRRLLAAHAAPEVPVHTFTTRRAADRWLAGLPTNG</sequence>